<accession>A0A151ASV2</accession>
<dbReference type="EMBL" id="LTBC01000022">
    <property type="protein sequence ID" value="KYH30719.1"/>
    <property type="molecule type" value="Genomic_DNA"/>
</dbReference>
<reference evidence="1 2" key="1">
    <citation type="submission" date="2016-02" db="EMBL/GenBank/DDBJ databases">
        <title>Genome sequence of Moorella mulderi DSM 14980.</title>
        <authorList>
            <person name="Poehlein A."/>
            <person name="Daniel R."/>
        </authorList>
    </citation>
    <scope>NUCLEOTIDE SEQUENCE [LARGE SCALE GENOMIC DNA]</scope>
    <source>
        <strain evidence="1 2">DSM 14980</strain>
    </source>
</reference>
<evidence type="ECO:0000313" key="1">
    <source>
        <dbReference type="EMBL" id="KYH30719.1"/>
    </source>
</evidence>
<sequence>MNREEVARVVEQLPREDQIWLMNQIIWRFWPQFQGKAVAFYDPTETWDDWDDKELDEYYRKKWEEAKERQERLQAGRRGDN</sequence>
<protein>
    <submittedName>
        <fullName evidence="1">Uncharacterized protein</fullName>
    </submittedName>
</protein>
<dbReference type="Proteomes" id="UP000075670">
    <property type="component" value="Unassembled WGS sequence"/>
</dbReference>
<evidence type="ECO:0000313" key="2">
    <source>
        <dbReference type="Proteomes" id="UP000075670"/>
    </source>
</evidence>
<dbReference type="AlphaFoldDB" id="A0A151ASV2"/>
<dbReference type="RefSeq" id="WP_062286017.1">
    <property type="nucleotide sequence ID" value="NZ_LTBC01000022.1"/>
</dbReference>
<comment type="caution">
    <text evidence="1">The sequence shown here is derived from an EMBL/GenBank/DDBJ whole genome shotgun (WGS) entry which is preliminary data.</text>
</comment>
<name>A0A151ASV2_9FIRM</name>
<keyword evidence="2" id="KW-1185">Reference proteome</keyword>
<gene>
    <name evidence="1" type="ORF">MOMUL_29420</name>
</gene>
<organism evidence="1 2">
    <name type="scientific">Moorella mulderi DSM 14980</name>
    <dbReference type="NCBI Taxonomy" id="1122241"/>
    <lineage>
        <taxon>Bacteria</taxon>
        <taxon>Bacillati</taxon>
        <taxon>Bacillota</taxon>
        <taxon>Clostridia</taxon>
        <taxon>Neomoorellales</taxon>
        <taxon>Neomoorellaceae</taxon>
        <taxon>Neomoorella</taxon>
    </lineage>
</organism>
<dbReference type="OrthoDB" id="1725878at2"/>
<dbReference type="PATRIC" id="fig|1122241.3.peg.3132"/>
<proteinExistence type="predicted"/>